<protein>
    <recommendedName>
        <fullName evidence="5">5-methyltetrahydropteroyltriglutamate--homocysteine S-methyltransferase</fullName>
        <ecNumber evidence="5">2.1.1.14</ecNumber>
    </recommendedName>
</protein>
<dbReference type="Pfam" id="PF08267">
    <property type="entry name" value="Meth_synt_1"/>
    <property type="match status" value="1"/>
</dbReference>
<dbReference type="OrthoDB" id="1053771at2759"/>
<dbReference type="GO" id="GO:0009086">
    <property type="term" value="P:methionine biosynthetic process"/>
    <property type="evidence" value="ECO:0007669"/>
    <property type="project" value="UniProtKB-KW"/>
</dbReference>
<comment type="pathway">
    <text evidence="3">Amino-acid biosynthesis; L-methionine biosynthesis via de novo pathway; L-methionine from L-homocysteine (MetE route): step 1/1.</text>
</comment>
<feature type="compositionally biased region" description="Basic and acidic residues" evidence="12">
    <location>
        <begin position="851"/>
        <end position="866"/>
    </location>
</feature>
<feature type="domain" description="Cobalamin-independent methionine synthase MetE C-terminal/archaeal" evidence="13">
    <location>
        <begin position="525"/>
        <end position="817"/>
    </location>
</feature>
<name>W7T9U7_9STRA</name>
<dbReference type="GO" id="GO:0032259">
    <property type="term" value="P:methylation"/>
    <property type="evidence" value="ECO:0007669"/>
    <property type="project" value="UniProtKB-KW"/>
</dbReference>
<feature type="compositionally biased region" description="Polar residues" evidence="12">
    <location>
        <begin position="841"/>
        <end position="850"/>
    </location>
</feature>
<feature type="domain" description="Cobalamin-independent methionine synthase MetE N-terminal" evidence="14">
    <location>
        <begin position="27"/>
        <end position="371"/>
    </location>
</feature>
<dbReference type="Gene3D" id="3.20.20.210">
    <property type="match status" value="2"/>
</dbReference>
<evidence type="ECO:0000313" key="15">
    <source>
        <dbReference type="EMBL" id="EWM20293.1"/>
    </source>
</evidence>
<evidence type="ECO:0000256" key="1">
    <source>
        <dbReference type="ARBA" id="ARBA00001947"/>
    </source>
</evidence>
<evidence type="ECO:0000256" key="2">
    <source>
        <dbReference type="ARBA" id="ARBA00002777"/>
    </source>
</evidence>
<evidence type="ECO:0000256" key="8">
    <source>
        <dbReference type="ARBA" id="ARBA00022679"/>
    </source>
</evidence>
<evidence type="ECO:0000256" key="10">
    <source>
        <dbReference type="ARBA" id="ARBA00022833"/>
    </source>
</evidence>
<dbReference type="AlphaFoldDB" id="W7T9U7"/>
<keyword evidence="10" id="KW-0862">Zinc</keyword>
<evidence type="ECO:0000256" key="11">
    <source>
        <dbReference type="ARBA" id="ARBA00023167"/>
    </source>
</evidence>
<keyword evidence="11" id="KW-0486">Methionine biosynthesis</keyword>
<evidence type="ECO:0000256" key="3">
    <source>
        <dbReference type="ARBA" id="ARBA00004681"/>
    </source>
</evidence>
<evidence type="ECO:0000256" key="6">
    <source>
        <dbReference type="ARBA" id="ARBA00022603"/>
    </source>
</evidence>
<evidence type="ECO:0000256" key="5">
    <source>
        <dbReference type="ARBA" id="ARBA00012034"/>
    </source>
</evidence>
<keyword evidence="7" id="KW-0028">Amino-acid biosynthesis</keyword>
<dbReference type="Proteomes" id="UP000019335">
    <property type="component" value="Unassembled WGS sequence"/>
</dbReference>
<dbReference type="InterPro" id="IPR002629">
    <property type="entry name" value="Met_Synth_C/arc"/>
</dbReference>
<dbReference type="CDD" id="cd03311">
    <property type="entry name" value="CIMS_C_terminal_like"/>
    <property type="match status" value="1"/>
</dbReference>
<feature type="region of interest" description="Disordered" evidence="12">
    <location>
        <begin position="452"/>
        <end position="471"/>
    </location>
</feature>
<reference evidence="15 16" key="1">
    <citation type="journal article" date="2014" name="Mol. Plant">
        <title>Chromosome Scale Genome Assembly and Transcriptome Profiling of Nannochloropsis gaditana in Nitrogen Depletion.</title>
        <authorList>
            <person name="Corteggiani Carpinelli E."/>
            <person name="Telatin A."/>
            <person name="Vitulo N."/>
            <person name="Forcato C."/>
            <person name="D'Angelo M."/>
            <person name="Schiavon R."/>
            <person name="Vezzi A."/>
            <person name="Giacometti G.M."/>
            <person name="Morosinotto T."/>
            <person name="Valle G."/>
        </authorList>
    </citation>
    <scope>NUCLEOTIDE SEQUENCE [LARGE SCALE GENOMIC DNA]</scope>
    <source>
        <strain evidence="15 16">B-31</strain>
    </source>
</reference>
<evidence type="ECO:0000256" key="7">
    <source>
        <dbReference type="ARBA" id="ARBA00022605"/>
    </source>
</evidence>
<evidence type="ECO:0000256" key="4">
    <source>
        <dbReference type="ARBA" id="ARBA00009553"/>
    </source>
</evidence>
<feature type="compositionally biased region" description="Low complexity" evidence="12">
    <location>
        <begin position="1"/>
        <end position="16"/>
    </location>
</feature>
<evidence type="ECO:0000313" key="16">
    <source>
        <dbReference type="Proteomes" id="UP000019335"/>
    </source>
</evidence>
<proteinExistence type="inferred from homology"/>
<evidence type="ECO:0000256" key="12">
    <source>
        <dbReference type="SAM" id="MobiDB-lite"/>
    </source>
</evidence>
<keyword evidence="8 15" id="KW-0808">Transferase</keyword>
<accession>W7T9U7</accession>
<dbReference type="InterPro" id="IPR013215">
    <property type="entry name" value="Cbl-indep_Met_Synth_N"/>
</dbReference>
<comment type="similarity">
    <text evidence="4">Belongs to the vitamin-B12 independent methionine synthase family.</text>
</comment>
<comment type="caution">
    <text evidence="15">The sequence shown here is derived from an EMBL/GenBank/DDBJ whole genome shotgun (WGS) entry which is preliminary data.</text>
</comment>
<keyword evidence="16" id="KW-1185">Reference proteome</keyword>
<dbReference type="SUPFAM" id="SSF51726">
    <property type="entry name" value="UROD/MetE-like"/>
    <property type="match status" value="2"/>
</dbReference>
<dbReference type="NCBIfam" id="NF003556">
    <property type="entry name" value="PRK05222.1"/>
    <property type="match status" value="1"/>
</dbReference>
<dbReference type="EMBL" id="AZIL01003234">
    <property type="protein sequence ID" value="EWM20293.1"/>
    <property type="molecule type" value="Genomic_DNA"/>
</dbReference>
<comment type="function">
    <text evidence="2">Catalyzes the transfer of a methyl group from 5-methyltetrahydrofolate to homocysteine resulting in methionine formation.</text>
</comment>
<gene>
    <name evidence="15" type="ORF">Naga_100793g2</name>
</gene>
<organism evidence="15 16">
    <name type="scientific">Nannochloropsis gaditana</name>
    <dbReference type="NCBI Taxonomy" id="72520"/>
    <lineage>
        <taxon>Eukaryota</taxon>
        <taxon>Sar</taxon>
        <taxon>Stramenopiles</taxon>
        <taxon>Ochrophyta</taxon>
        <taxon>Eustigmatophyceae</taxon>
        <taxon>Eustigmatales</taxon>
        <taxon>Monodopsidaceae</taxon>
        <taxon>Nannochloropsis</taxon>
    </lineage>
</organism>
<dbReference type="Pfam" id="PF01717">
    <property type="entry name" value="Meth_synt_2"/>
    <property type="match status" value="1"/>
</dbReference>
<evidence type="ECO:0000259" key="14">
    <source>
        <dbReference type="Pfam" id="PF08267"/>
    </source>
</evidence>
<dbReference type="PANTHER" id="PTHR30519">
    <property type="entry name" value="5-METHYLTETRAHYDROPTEROYLTRIGLUTAMATE--HOMOCYSTEINE METHYLTRANSFERASE"/>
    <property type="match status" value="1"/>
</dbReference>
<feature type="region of interest" description="Disordered" evidence="12">
    <location>
        <begin position="841"/>
        <end position="873"/>
    </location>
</feature>
<comment type="cofactor">
    <cofactor evidence="1">
        <name>Zn(2+)</name>
        <dbReference type="ChEBI" id="CHEBI:29105"/>
    </cofactor>
</comment>
<dbReference type="EC" id="2.1.1.14" evidence="5"/>
<dbReference type="InterPro" id="IPR038071">
    <property type="entry name" value="UROD/MetE-like_sf"/>
</dbReference>
<evidence type="ECO:0000256" key="9">
    <source>
        <dbReference type="ARBA" id="ARBA00022723"/>
    </source>
</evidence>
<dbReference type="GO" id="GO:0008270">
    <property type="term" value="F:zinc ion binding"/>
    <property type="evidence" value="ECO:0007669"/>
    <property type="project" value="InterPro"/>
</dbReference>
<dbReference type="GO" id="GO:0003871">
    <property type="term" value="F:5-methyltetrahydropteroyltriglutamate-homocysteine S-methyltransferase activity"/>
    <property type="evidence" value="ECO:0007669"/>
    <property type="project" value="UniProtKB-EC"/>
</dbReference>
<feature type="region of interest" description="Disordered" evidence="12">
    <location>
        <begin position="1"/>
        <end position="21"/>
    </location>
</feature>
<sequence length="873" mass="97618">MPTPAPSTTSSSVTPPHQDMPRLPVATLGFPQLGDARQLKHLLEKFWSGQCTEEELIHGSQKVEEDGWALQAATGIDAIGVGDFALYDWVLNWIEYLGCIPPRFLQHAHANNLTVLERHFLLARGGDGGRSGGEGQHSASEDPPMVGLEIRKWFDTNTHFLVPELDERITPHAHFDSLLDSLRRAKSHLGVHRAVPMLLGPVTFVWLGHLRPEDKRQQESFDNWLASLVPVYCSLLDSIAEMGFPEVQFHEPALITEHGHTFLLPYFKKTYQTLLHHAARSGAGDQQKERSRFPAMGIDLVTYFDEMHEAVYRAAIAMPFAALSLDFTHHGGLTGGYTALMENFGFPPHMRLGLGVLDGRSVWTPDPSLVLPDMVLLRQAVHHIRLQTSCSLCFLPWTVRSETQLKTAYPLVFPLLSFATEKLVDLLSLAEAATGEDVKVLEEWKWTRLQRDTSYDPPHSRSSRGAIAARERSRNLVPADFERSLPYEDRQQQQVSHKRGSILPTTIVGSLSGAGPRGRVTDPGEEGKRVKAEIERVVRVQEAAGLDILIHGAFDRADMIEDLAGQLEGMTTTEHGWVRVSGARCVRPPIIVDVIWRPRPLTVEGFKYSQSLTNRVMKGQLPGPTTMLHWSFPAADRPHKEQTLELALCIRDEVRDLEIAGAKVIEVDEMGFREGLPLRGQKRTDCLAFVVEAYQLATSIAGPHIEIHTHVAYTEVEDCISALLAFDADVYTFENTRAQDRARLALQRAGFSRRLGLGCFDVHCPNIPSISDMTARLRAQMEAFPPDQLVVVPDGPLRSRPFRHIQDALTNMCTAAKELREAWERNQQAKMPTLTESLCNRSASVDSANRNGERGHKEENSARKIEAWAQSPW</sequence>
<keyword evidence="6 15" id="KW-0489">Methyltransferase</keyword>
<keyword evidence="9" id="KW-0479">Metal-binding</keyword>
<dbReference type="UniPathway" id="UPA00051">
    <property type="reaction ID" value="UER00082"/>
</dbReference>
<evidence type="ECO:0000259" key="13">
    <source>
        <dbReference type="Pfam" id="PF01717"/>
    </source>
</evidence>